<dbReference type="Pfam" id="PF04024">
    <property type="entry name" value="PspC"/>
    <property type="match status" value="1"/>
</dbReference>
<dbReference type="EMBL" id="CP002850">
    <property type="protein sequence ID" value="AEH62104.1"/>
    <property type="molecule type" value="Genomic_DNA"/>
</dbReference>
<evidence type="ECO:0000256" key="1">
    <source>
        <dbReference type="ARBA" id="ARBA00004162"/>
    </source>
</evidence>
<dbReference type="GO" id="GO:0005886">
    <property type="term" value="C:plasma membrane"/>
    <property type="evidence" value="ECO:0007669"/>
    <property type="project" value="UniProtKB-SubCell"/>
</dbReference>
<dbReference type="InterPro" id="IPR052027">
    <property type="entry name" value="PspC"/>
</dbReference>
<dbReference type="HOGENOM" id="CLU_137949_1_1_5"/>
<accession>A0A0H3G4R6</accession>
<dbReference type="RefSeq" id="WP_011240903.1">
    <property type="nucleotide sequence ID" value="NC_017262.1"/>
</dbReference>
<keyword evidence="2" id="KW-1003">Cell membrane</keyword>
<evidence type="ECO:0000256" key="3">
    <source>
        <dbReference type="ARBA" id="ARBA00022692"/>
    </source>
</evidence>
<keyword evidence="3 6" id="KW-0812">Transmembrane</keyword>
<proteinExistence type="predicted"/>
<dbReference type="KEGG" id="zmm:Zmob_0252"/>
<evidence type="ECO:0000313" key="9">
    <source>
        <dbReference type="Proteomes" id="UP000001494"/>
    </source>
</evidence>
<protein>
    <submittedName>
        <fullName evidence="8">Phage shock protein C, PspC</fullName>
    </submittedName>
</protein>
<evidence type="ECO:0000256" key="2">
    <source>
        <dbReference type="ARBA" id="ARBA00022475"/>
    </source>
</evidence>
<name>A0A0H3G4R6_ZYMMA</name>
<dbReference type="eggNOG" id="COG1983">
    <property type="taxonomic scope" value="Bacteria"/>
</dbReference>
<dbReference type="InterPro" id="IPR014320">
    <property type="entry name" value="Phageshock_PspC"/>
</dbReference>
<dbReference type="AlphaFoldDB" id="A0A0H3G4R6"/>
<feature type="domain" description="Phage shock protein PspC N-terminal" evidence="7">
    <location>
        <begin position="7"/>
        <end position="62"/>
    </location>
</feature>
<comment type="subcellular location">
    <subcellularLocation>
        <location evidence="1">Cell membrane</location>
        <topology evidence="1">Single-pass membrane protein</topology>
    </subcellularLocation>
</comment>
<keyword evidence="5 6" id="KW-0472">Membrane</keyword>
<dbReference type="NCBIfam" id="TIGR02978">
    <property type="entry name" value="phageshock_pspC"/>
    <property type="match status" value="1"/>
</dbReference>
<dbReference type="PANTHER" id="PTHR33885">
    <property type="entry name" value="PHAGE SHOCK PROTEIN C"/>
    <property type="match status" value="1"/>
</dbReference>
<evidence type="ECO:0000259" key="7">
    <source>
        <dbReference type="Pfam" id="PF04024"/>
    </source>
</evidence>
<sequence length="127" mass="14756">MDFRRTKFYRDKAHGKILGVCSGLADYAGVDVTLVRVLTVIMTLVGGFPWIVVAYFVTAWLTEDKPRALQEMDSDETRFWQEVRTKPTVSLRNVKNRFRDINGRLAKVETYITSQDRRLAKEIDNLR</sequence>
<evidence type="ECO:0000256" key="4">
    <source>
        <dbReference type="ARBA" id="ARBA00022989"/>
    </source>
</evidence>
<dbReference type="Proteomes" id="UP000001494">
    <property type="component" value="Chromosome"/>
</dbReference>
<reference evidence="8 9" key="1">
    <citation type="journal article" date="2011" name="J. Bacteriol.">
        <title>Genome sequence of the ethanol-producing Zymomonas mobilis subsp. mobilis lectotype strain ATCC 10988.</title>
        <authorList>
            <person name="Pappas K.M."/>
            <person name="Kouvelis V.N."/>
            <person name="Saunders E."/>
            <person name="Brettin T.S."/>
            <person name="Bruce D."/>
            <person name="Detter C."/>
            <person name="Balakireva M."/>
            <person name="Han C.S."/>
            <person name="Savvakis G."/>
            <person name="Kyrpides N.C."/>
            <person name="Typas M.A."/>
        </authorList>
    </citation>
    <scope>NUCLEOTIDE SEQUENCE [LARGE SCALE GENOMIC DNA]</scope>
    <source>
        <strain evidence="9">ATCC 10988 / DSM 424 / CCUG 17860 / LMG 404 / NCIMB 8938 / NRRL B-806 / ZM1</strain>
    </source>
</reference>
<dbReference type="InterPro" id="IPR007168">
    <property type="entry name" value="Phageshock_PspC_N"/>
</dbReference>
<gene>
    <name evidence="8" type="ordered locus">Zmob_0252</name>
</gene>
<keyword evidence="4 6" id="KW-1133">Transmembrane helix</keyword>
<organism evidence="8 9">
    <name type="scientific">Zymomonas mobilis subsp. mobilis (strain ATCC 10988 / DSM 424 / LMG 404 / NCIMB 8938 / NRRL B-806 / ZM1)</name>
    <dbReference type="NCBI Taxonomy" id="555217"/>
    <lineage>
        <taxon>Bacteria</taxon>
        <taxon>Pseudomonadati</taxon>
        <taxon>Pseudomonadota</taxon>
        <taxon>Alphaproteobacteria</taxon>
        <taxon>Sphingomonadales</taxon>
        <taxon>Zymomonadaceae</taxon>
        <taxon>Zymomonas</taxon>
    </lineage>
</organism>
<dbReference type="PANTHER" id="PTHR33885:SF3">
    <property type="entry name" value="PHAGE SHOCK PROTEIN C"/>
    <property type="match status" value="1"/>
</dbReference>
<dbReference type="GeneID" id="79903802"/>
<evidence type="ECO:0000256" key="6">
    <source>
        <dbReference type="SAM" id="Phobius"/>
    </source>
</evidence>
<evidence type="ECO:0000313" key="8">
    <source>
        <dbReference type="EMBL" id="AEH62104.1"/>
    </source>
</evidence>
<evidence type="ECO:0000256" key="5">
    <source>
        <dbReference type="ARBA" id="ARBA00023136"/>
    </source>
</evidence>
<feature type="transmembrane region" description="Helical" evidence="6">
    <location>
        <begin position="37"/>
        <end position="62"/>
    </location>
</feature>
<dbReference type="OrthoDB" id="7359894at2"/>